<name>A0A6N9TMQ2_9ALTE</name>
<protein>
    <submittedName>
        <fullName evidence="1">YfcL family protein</fullName>
    </submittedName>
</protein>
<organism evidence="1 2">
    <name type="scientific">Alteromonas genovensis</name>
    <dbReference type="NCBI Taxonomy" id="471225"/>
    <lineage>
        <taxon>Bacteria</taxon>
        <taxon>Pseudomonadati</taxon>
        <taxon>Pseudomonadota</taxon>
        <taxon>Gammaproteobacteria</taxon>
        <taxon>Alteromonadales</taxon>
        <taxon>Alteromonadaceae</taxon>
        <taxon>Alteromonas/Salinimonas group</taxon>
        <taxon>Alteromonas</taxon>
    </lineage>
</organism>
<reference evidence="1 2" key="1">
    <citation type="submission" date="2020-01" db="EMBL/GenBank/DDBJ databases">
        <title>Genomes of bacteria type strains.</title>
        <authorList>
            <person name="Chen J."/>
            <person name="Zhu S."/>
            <person name="Yang J."/>
        </authorList>
    </citation>
    <scope>NUCLEOTIDE SEQUENCE [LARGE SCALE GENOMIC DNA]</scope>
    <source>
        <strain evidence="1 2">LMG 24078</strain>
    </source>
</reference>
<sequence>MLPPAAAPHDVVEKIAKIEAALDDVVNHGDDDELFIASYLQGHFAVESRQLEMKESATIKQLDENMTTSLERAFANNELEKDDAKLVNALWSRLFNAL</sequence>
<dbReference type="Proteomes" id="UP000471381">
    <property type="component" value="Unassembled WGS sequence"/>
</dbReference>
<keyword evidence="2" id="KW-1185">Reference proteome</keyword>
<dbReference type="EMBL" id="JAAAWO010000016">
    <property type="protein sequence ID" value="NDW17126.1"/>
    <property type="molecule type" value="Genomic_DNA"/>
</dbReference>
<accession>A0A6N9TMQ2</accession>
<evidence type="ECO:0000313" key="1">
    <source>
        <dbReference type="EMBL" id="NDW17126.1"/>
    </source>
</evidence>
<dbReference type="Pfam" id="PF08891">
    <property type="entry name" value="YfcL"/>
    <property type="match status" value="1"/>
</dbReference>
<dbReference type="InterPro" id="IPR014987">
    <property type="entry name" value="UPF_YfcL"/>
</dbReference>
<dbReference type="RefSeq" id="WP_163107652.1">
    <property type="nucleotide sequence ID" value="NZ_JAAAWO010000016.1"/>
</dbReference>
<proteinExistence type="predicted"/>
<comment type="caution">
    <text evidence="1">The sequence shown here is derived from an EMBL/GenBank/DDBJ whole genome shotgun (WGS) entry which is preliminary data.</text>
</comment>
<dbReference type="AlphaFoldDB" id="A0A6N9TMQ2"/>
<gene>
    <name evidence="1" type="ORF">GTQ48_16545</name>
</gene>
<evidence type="ECO:0000313" key="2">
    <source>
        <dbReference type="Proteomes" id="UP000471381"/>
    </source>
</evidence>